<feature type="active site" description="Proton acceptor" evidence="4">
    <location>
        <position position="44"/>
    </location>
</feature>
<evidence type="ECO:0000313" key="9">
    <source>
        <dbReference type="Proteomes" id="UP000241167"/>
    </source>
</evidence>
<dbReference type="GO" id="GO:0004553">
    <property type="term" value="F:hydrolase activity, hydrolyzing O-glycosyl compounds"/>
    <property type="evidence" value="ECO:0007669"/>
    <property type="project" value="InterPro"/>
</dbReference>
<dbReference type="GO" id="GO:0005975">
    <property type="term" value="P:carbohydrate metabolic process"/>
    <property type="evidence" value="ECO:0007669"/>
    <property type="project" value="InterPro"/>
</dbReference>
<sequence length="354" mass="37277">MTRPFRLRLLAAAGAIGLAALGSGMAAAPGTPLFAPVFTRDFADPFILAESGQFVAYATNDAEAGINVQVALSPDLRNWTLAPNPAKPSRPRDALPALPAWAKEGATWAPEVAKTDAGYVLYFTARHRKSGLQCVGAAAAADPLGPFVSSASDPLVCQFALGGTIDASPFRDADGALYLYFKNDGNNPAADKPSVIWGQKLAPDGLRLEGDAVPLLRNDAAWEGRVVEAPTMVRRADGYTMLFSASDFGWNERQRLSSYAIGYAGCDGPLGPCRDAADNPLLYSFNSRDAGCLSGPGHQAVFEAAGRMFTAFHAWAATPGCRKLDDKRQMYIAPLGWKAGKPLIGGSLKPGSAG</sequence>
<gene>
    <name evidence="8" type="ORF">C7I55_11415</name>
</gene>
<evidence type="ECO:0000313" key="8">
    <source>
        <dbReference type="EMBL" id="PSJ40876.1"/>
    </source>
</evidence>
<comment type="similarity">
    <text evidence="1 6">Belongs to the glycosyl hydrolase 43 family.</text>
</comment>
<accession>A0A2P7QSD0</accession>
<evidence type="ECO:0000256" key="7">
    <source>
        <dbReference type="SAM" id="SignalP"/>
    </source>
</evidence>
<dbReference type="PANTHER" id="PTHR42812">
    <property type="entry name" value="BETA-XYLOSIDASE"/>
    <property type="match status" value="1"/>
</dbReference>
<feature type="active site" description="Proton donor" evidence="4">
    <location>
        <position position="228"/>
    </location>
</feature>
<dbReference type="AlphaFoldDB" id="A0A2P7QSD0"/>
<protein>
    <submittedName>
        <fullName evidence="8">Glycoside hydrolase</fullName>
    </submittedName>
</protein>
<dbReference type="RefSeq" id="WP_106513028.1">
    <property type="nucleotide sequence ID" value="NZ_PXYI01000003.1"/>
</dbReference>
<keyword evidence="2 6" id="KW-0378">Hydrolase</keyword>
<dbReference type="InterPro" id="IPR051795">
    <property type="entry name" value="Glycosyl_Hydrlase_43"/>
</dbReference>
<feature type="signal peptide" evidence="7">
    <location>
        <begin position="1"/>
        <end position="26"/>
    </location>
</feature>
<dbReference type="OrthoDB" id="9760116at2"/>
<evidence type="ECO:0000256" key="4">
    <source>
        <dbReference type="PIRSR" id="PIRSR606710-1"/>
    </source>
</evidence>
<dbReference type="InterPro" id="IPR023296">
    <property type="entry name" value="Glyco_hydro_beta-prop_sf"/>
</dbReference>
<evidence type="ECO:0000256" key="2">
    <source>
        <dbReference type="ARBA" id="ARBA00022801"/>
    </source>
</evidence>
<dbReference type="Pfam" id="PF04616">
    <property type="entry name" value="Glyco_hydro_43"/>
    <property type="match status" value="1"/>
</dbReference>
<dbReference type="SUPFAM" id="SSF75005">
    <property type="entry name" value="Arabinanase/levansucrase/invertase"/>
    <property type="match status" value="1"/>
</dbReference>
<evidence type="ECO:0000256" key="6">
    <source>
        <dbReference type="RuleBase" id="RU361187"/>
    </source>
</evidence>
<dbReference type="CDD" id="cd08999">
    <property type="entry name" value="GH43_ABN-like"/>
    <property type="match status" value="1"/>
</dbReference>
<dbReference type="EMBL" id="PXYI01000003">
    <property type="protein sequence ID" value="PSJ40876.1"/>
    <property type="molecule type" value="Genomic_DNA"/>
</dbReference>
<keyword evidence="3 6" id="KW-0326">Glycosidase</keyword>
<dbReference type="Gene3D" id="2.115.10.20">
    <property type="entry name" value="Glycosyl hydrolase domain, family 43"/>
    <property type="match status" value="1"/>
</dbReference>
<feature type="chain" id="PRO_5015170567" evidence="7">
    <location>
        <begin position="27"/>
        <end position="354"/>
    </location>
</feature>
<name>A0A2P7QSD0_9SPHN</name>
<keyword evidence="9" id="KW-1185">Reference proteome</keyword>
<evidence type="ECO:0000256" key="3">
    <source>
        <dbReference type="ARBA" id="ARBA00023295"/>
    </source>
</evidence>
<dbReference type="Proteomes" id="UP000241167">
    <property type="component" value="Unassembled WGS sequence"/>
</dbReference>
<organism evidence="8 9">
    <name type="scientific">Allosphingosinicella deserti</name>
    <dbReference type="NCBI Taxonomy" id="2116704"/>
    <lineage>
        <taxon>Bacteria</taxon>
        <taxon>Pseudomonadati</taxon>
        <taxon>Pseudomonadota</taxon>
        <taxon>Alphaproteobacteria</taxon>
        <taxon>Sphingomonadales</taxon>
        <taxon>Sphingomonadaceae</taxon>
        <taxon>Allosphingosinicella</taxon>
    </lineage>
</organism>
<keyword evidence="7" id="KW-0732">Signal</keyword>
<evidence type="ECO:0000256" key="5">
    <source>
        <dbReference type="PIRSR" id="PIRSR606710-2"/>
    </source>
</evidence>
<reference evidence="8 9" key="1">
    <citation type="submission" date="2018-03" db="EMBL/GenBank/DDBJ databases">
        <title>The draft genome of Sphingosinicella sp. GL-C-18.</title>
        <authorList>
            <person name="Liu L."/>
            <person name="Li L."/>
            <person name="Liang L."/>
            <person name="Zhang X."/>
            <person name="Wang T."/>
        </authorList>
    </citation>
    <scope>NUCLEOTIDE SEQUENCE [LARGE SCALE GENOMIC DNA]</scope>
    <source>
        <strain evidence="8 9">GL-C-18</strain>
    </source>
</reference>
<comment type="caution">
    <text evidence="8">The sequence shown here is derived from an EMBL/GenBank/DDBJ whole genome shotgun (WGS) entry which is preliminary data.</text>
</comment>
<proteinExistence type="inferred from homology"/>
<feature type="site" description="Important for catalytic activity, responsible for pKa modulation of the active site Glu and correct orientation of both the proton donor and substrate" evidence="5">
    <location>
        <position position="166"/>
    </location>
</feature>
<dbReference type="PANTHER" id="PTHR42812:SF5">
    <property type="entry name" value="ENDO-ARABINASE"/>
    <property type="match status" value="1"/>
</dbReference>
<dbReference type="InterPro" id="IPR006710">
    <property type="entry name" value="Glyco_hydro_43"/>
</dbReference>
<evidence type="ECO:0000256" key="1">
    <source>
        <dbReference type="ARBA" id="ARBA00009865"/>
    </source>
</evidence>